<comment type="similarity">
    <text evidence="2">Belongs to the flagella basal body rod proteins family.</text>
</comment>
<dbReference type="EMBL" id="JBFOHK010000003">
    <property type="protein sequence ID" value="MEW9572836.1"/>
    <property type="molecule type" value="Genomic_DNA"/>
</dbReference>
<protein>
    <recommendedName>
        <fullName evidence="3 6">Flagellar basal-body rod protein FlgC</fullName>
    </recommendedName>
</protein>
<evidence type="ECO:0000256" key="1">
    <source>
        <dbReference type="ARBA" id="ARBA00004117"/>
    </source>
</evidence>
<comment type="subcellular location">
    <subcellularLocation>
        <location evidence="1 6">Bacterial flagellum basal body</location>
    </subcellularLocation>
</comment>
<dbReference type="InterPro" id="IPR001444">
    <property type="entry name" value="Flag_bb_rod_N"/>
</dbReference>
<keyword evidence="10" id="KW-1185">Reference proteome</keyword>
<dbReference type="PANTHER" id="PTHR30435">
    <property type="entry name" value="FLAGELLAR PROTEIN"/>
    <property type="match status" value="1"/>
</dbReference>
<dbReference type="Proteomes" id="UP001556220">
    <property type="component" value="Unassembled WGS sequence"/>
</dbReference>
<dbReference type="InterPro" id="IPR010930">
    <property type="entry name" value="Flg_bb/hook_C_dom"/>
</dbReference>
<evidence type="ECO:0000256" key="4">
    <source>
        <dbReference type="ARBA" id="ARBA00023143"/>
    </source>
</evidence>
<dbReference type="Pfam" id="PF06429">
    <property type="entry name" value="Flg_bbr_C"/>
    <property type="match status" value="1"/>
</dbReference>
<organism evidence="9 10">
    <name type="scientific">Rhodanobacter lycopersici</name>
    <dbReference type="NCBI Taxonomy" id="3162487"/>
    <lineage>
        <taxon>Bacteria</taxon>
        <taxon>Pseudomonadati</taxon>
        <taxon>Pseudomonadota</taxon>
        <taxon>Gammaproteobacteria</taxon>
        <taxon>Lysobacterales</taxon>
        <taxon>Rhodanobacteraceae</taxon>
        <taxon>Rhodanobacter</taxon>
    </lineage>
</organism>
<accession>A0ABV3QG68</accession>
<evidence type="ECO:0000259" key="7">
    <source>
        <dbReference type="Pfam" id="PF00460"/>
    </source>
</evidence>
<evidence type="ECO:0000313" key="10">
    <source>
        <dbReference type="Proteomes" id="UP001556220"/>
    </source>
</evidence>
<dbReference type="InterPro" id="IPR006299">
    <property type="entry name" value="FlgC"/>
</dbReference>
<keyword evidence="9" id="KW-0969">Cilium</keyword>
<evidence type="ECO:0000256" key="2">
    <source>
        <dbReference type="ARBA" id="ARBA00009677"/>
    </source>
</evidence>
<evidence type="ECO:0000259" key="8">
    <source>
        <dbReference type="Pfam" id="PF06429"/>
    </source>
</evidence>
<feature type="domain" description="Flagellar basal-body/hook protein C-terminal" evidence="8">
    <location>
        <begin position="101"/>
        <end position="145"/>
    </location>
</feature>
<dbReference type="PROSITE" id="PS00588">
    <property type="entry name" value="FLAGELLA_BB_ROD"/>
    <property type="match status" value="1"/>
</dbReference>
<dbReference type="InterPro" id="IPR019776">
    <property type="entry name" value="Flagellar_basal_body_rod_CS"/>
</dbReference>
<keyword evidence="9" id="KW-0966">Cell projection</keyword>
<dbReference type="RefSeq" id="WP_367854890.1">
    <property type="nucleotide sequence ID" value="NZ_JBFOHK010000003.1"/>
</dbReference>
<keyword evidence="9" id="KW-0282">Flagellum</keyword>
<evidence type="ECO:0000256" key="5">
    <source>
        <dbReference type="ARBA" id="ARBA00025933"/>
    </source>
</evidence>
<dbReference type="PANTHER" id="PTHR30435:SF2">
    <property type="entry name" value="FLAGELLAR BASAL-BODY ROD PROTEIN FLGC"/>
    <property type="match status" value="1"/>
</dbReference>
<evidence type="ECO:0000256" key="3">
    <source>
        <dbReference type="ARBA" id="ARBA00017941"/>
    </source>
</evidence>
<evidence type="ECO:0000256" key="6">
    <source>
        <dbReference type="RuleBase" id="RU362062"/>
    </source>
</evidence>
<keyword evidence="4 6" id="KW-0975">Bacterial flagellum</keyword>
<evidence type="ECO:0000313" key="9">
    <source>
        <dbReference type="EMBL" id="MEW9572836.1"/>
    </source>
</evidence>
<proteinExistence type="inferred from homology"/>
<dbReference type="NCBIfam" id="TIGR01395">
    <property type="entry name" value="FlgC"/>
    <property type="match status" value="1"/>
</dbReference>
<feature type="domain" description="Flagellar basal body rod protein N-terminal" evidence="7">
    <location>
        <begin position="7"/>
        <end position="32"/>
    </location>
</feature>
<reference evidence="9 10" key="1">
    <citation type="submission" date="2024-06" db="EMBL/GenBank/DDBJ databases">
        <authorList>
            <person name="Woo H."/>
        </authorList>
    </citation>
    <scope>NUCLEOTIDE SEQUENCE [LARGE SCALE GENOMIC DNA]</scope>
    <source>
        <strain evidence="9 10">Si-c</strain>
    </source>
</reference>
<comment type="caution">
    <text evidence="9">The sequence shown here is derived from an EMBL/GenBank/DDBJ whole genome shotgun (WGS) entry which is preliminary data.</text>
</comment>
<comment type="subunit">
    <text evidence="5 6">The basal body constitutes a major portion of the flagellar organelle and consists of four rings (L,P,S, and M) mounted on a central rod. The rod consists of about 26 subunits of FlgG in the distal portion, and FlgB, FlgC and FlgF are thought to build up the proximal portion of the rod with about 6 subunits each.</text>
</comment>
<name>A0ABV3QG68_9GAMM</name>
<dbReference type="Pfam" id="PF00460">
    <property type="entry name" value="Flg_bb_rod"/>
    <property type="match status" value="1"/>
</dbReference>
<gene>
    <name evidence="9" type="primary">flgC</name>
    <name evidence="9" type="ORF">ABQJ54_13840</name>
</gene>
<sequence>MSLYSIFNVAGSGMAAQSLRLNTVASNLANAESVSGTPEGAYRAREPLFATAQKQQLAQLGGGNGSPGAETGEGVQVLGITESQDAIPQRYEPGNPLANADGYVYGSNVNPVDELVNMISASRSYQNNVEVMNTAKQLMLKTLTLGQ</sequence>